<comment type="caution">
    <text evidence="1">The sequence shown here is derived from an EMBL/GenBank/DDBJ whole genome shotgun (WGS) entry which is preliminary data.</text>
</comment>
<organism evidence="1 2">
    <name type="scientific">Entomophthora muscae</name>
    <dbReference type="NCBI Taxonomy" id="34485"/>
    <lineage>
        <taxon>Eukaryota</taxon>
        <taxon>Fungi</taxon>
        <taxon>Fungi incertae sedis</taxon>
        <taxon>Zoopagomycota</taxon>
        <taxon>Entomophthoromycotina</taxon>
        <taxon>Entomophthoromycetes</taxon>
        <taxon>Entomophthorales</taxon>
        <taxon>Entomophthoraceae</taxon>
        <taxon>Entomophthora</taxon>
    </lineage>
</organism>
<name>A0ACC2SL47_9FUNG</name>
<sequence length="309" mass="34592">MNHLIFSAVLTACLGIGGHQYNHQHGLYNKPPNEYFYKEPAQLNSSKKYSWPTLVLPRSTQHVAIYTCVYYVLTYFASNFGRLNIHAKVFRWMMTVYPIVKALTGFQVTNLVPYFAKVLHHILGLYIDTKNLSSHARVTFPIDGGNPNCCALTLNLFALNSLSFLTIERHGESPSNFSDDSIFDYQYSPTSNCANMVHVNCNDPILPESLSLSNILGVLSLLPASRIKDPMTMFDANPPGLETTKSSTPSMISSDIINKEFSRYFLLLVSFLFYASPSVVHKLLDTGAKVNFISIGMAERLGLNLIQED</sequence>
<dbReference type="Proteomes" id="UP001165960">
    <property type="component" value="Unassembled WGS sequence"/>
</dbReference>
<protein>
    <submittedName>
        <fullName evidence="1">Uncharacterized protein</fullName>
    </submittedName>
</protein>
<accession>A0ACC2SL47</accession>
<reference evidence="1" key="1">
    <citation type="submission" date="2022-04" db="EMBL/GenBank/DDBJ databases">
        <title>Genome of the entomopathogenic fungus Entomophthora muscae.</title>
        <authorList>
            <person name="Elya C."/>
            <person name="Lovett B.R."/>
            <person name="Lee E."/>
            <person name="Macias A.M."/>
            <person name="Hajek A.E."/>
            <person name="De Bivort B.L."/>
            <person name="Kasson M.T."/>
            <person name="De Fine Licht H.H."/>
            <person name="Stajich J.E."/>
        </authorList>
    </citation>
    <scope>NUCLEOTIDE SEQUENCE</scope>
    <source>
        <strain evidence="1">Berkeley</strain>
    </source>
</reference>
<evidence type="ECO:0000313" key="1">
    <source>
        <dbReference type="EMBL" id="KAJ9063112.1"/>
    </source>
</evidence>
<dbReference type="EMBL" id="QTSX02004979">
    <property type="protein sequence ID" value="KAJ9063112.1"/>
    <property type="molecule type" value="Genomic_DNA"/>
</dbReference>
<gene>
    <name evidence="1" type="ORF">DSO57_1003642</name>
</gene>
<keyword evidence="2" id="KW-1185">Reference proteome</keyword>
<proteinExistence type="predicted"/>
<evidence type="ECO:0000313" key="2">
    <source>
        <dbReference type="Proteomes" id="UP001165960"/>
    </source>
</evidence>